<name>A0A3Q2Z4S7_HIPCM</name>
<reference evidence="2" key="2">
    <citation type="submission" date="2025-09" db="UniProtKB">
        <authorList>
            <consortium name="Ensembl"/>
        </authorList>
    </citation>
    <scope>IDENTIFICATION</scope>
</reference>
<accession>A0A3Q2Z4S7</accession>
<keyword evidence="3" id="KW-1185">Reference proteome</keyword>
<dbReference type="Ensembl" id="ENSHCOT00000004757.1">
    <property type="protein sequence ID" value="ENSHCOP00000020992.1"/>
    <property type="gene ID" value="ENSHCOG00000007501.1"/>
</dbReference>
<protein>
    <recommendedName>
        <fullName evidence="4">SGNH hydrolase-type esterase domain-containing protein</fullName>
    </recommendedName>
</protein>
<evidence type="ECO:0000256" key="1">
    <source>
        <dbReference type="SAM" id="MobiDB-lite"/>
    </source>
</evidence>
<feature type="region of interest" description="Disordered" evidence="1">
    <location>
        <begin position="36"/>
        <end position="66"/>
    </location>
</feature>
<reference evidence="2" key="1">
    <citation type="submission" date="2025-08" db="UniProtKB">
        <authorList>
            <consortium name="Ensembl"/>
        </authorList>
    </citation>
    <scope>IDENTIFICATION</scope>
</reference>
<organism evidence="2 3">
    <name type="scientific">Hippocampus comes</name>
    <name type="common">Tiger tail seahorse</name>
    <dbReference type="NCBI Taxonomy" id="109280"/>
    <lineage>
        <taxon>Eukaryota</taxon>
        <taxon>Metazoa</taxon>
        <taxon>Chordata</taxon>
        <taxon>Craniata</taxon>
        <taxon>Vertebrata</taxon>
        <taxon>Euteleostomi</taxon>
        <taxon>Actinopterygii</taxon>
        <taxon>Neopterygii</taxon>
        <taxon>Teleostei</taxon>
        <taxon>Neoteleostei</taxon>
        <taxon>Acanthomorphata</taxon>
        <taxon>Syngnathiaria</taxon>
        <taxon>Syngnathiformes</taxon>
        <taxon>Syngnathoidei</taxon>
        <taxon>Syngnathidae</taxon>
        <taxon>Hippocampus</taxon>
    </lineage>
</organism>
<sequence>MLSCRWTQSSSVLDNQSLHLSPTQLLPPNLSLRPRSALSPGLLPRTSPSTSPPLTEPAPRSTLPSHTPASTVPIILAKLPSLLYPLPPSVHRIIVHVGCVDASHRQSEITKGHFNKLLQFLNSTGKSIFISGPLSPHRGKGIFSRILSLHTWLQTACRTHNVGFIDNFNIFWRRPSLLKADGFHPNKLGSRILAANVQLLRFRHTALTYLTFHSAPWRL</sequence>
<evidence type="ECO:0000313" key="3">
    <source>
        <dbReference type="Proteomes" id="UP000264820"/>
    </source>
</evidence>
<feature type="compositionally biased region" description="Low complexity" evidence="1">
    <location>
        <begin position="36"/>
        <end position="49"/>
    </location>
</feature>
<dbReference type="AlphaFoldDB" id="A0A3Q2Z4S7"/>
<evidence type="ECO:0008006" key="4">
    <source>
        <dbReference type="Google" id="ProtNLM"/>
    </source>
</evidence>
<dbReference type="GeneTree" id="ENSGT01140000282613"/>
<dbReference type="Proteomes" id="UP000264820">
    <property type="component" value="Unplaced"/>
</dbReference>
<proteinExistence type="predicted"/>
<dbReference type="STRING" id="109280.ENSHCOP00000020992"/>
<dbReference type="SUPFAM" id="SSF52266">
    <property type="entry name" value="SGNH hydrolase"/>
    <property type="match status" value="1"/>
</dbReference>
<dbReference type="Gene3D" id="3.40.50.12700">
    <property type="match status" value="1"/>
</dbReference>
<evidence type="ECO:0000313" key="2">
    <source>
        <dbReference type="Ensembl" id="ENSHCOP00000020992.1"/>
    </source>
</evidence>